<evidence type="ECO:0000256" key="6">
    <source>
        <dbReference type="ARBA" id="ARBA00022679"/>
    </source>
</evidence>
<keyword evidence="5 10" id="KW-0328">Glycosyltransferase</keyword>
<evidence type="ECO:0000256" key="8">
    <source>
        <dbReference type="ARBA" id="ARBA00023026"/>
    </source>
</evidence>
<keyword evidence="7" id="KW-0548">Nucleotidyltransferase</keyword>
<evidence type="ECO:0000256" key="10">
    <source>
        <dbReference type="RuleBase" id="RU361228"/>
    </source>
</evidence>
<dbReference type="GO" id="GO:0003950">
    <property type="term" value="F:NAD+ poly-ADP-ribosyltransferase activity"/>
    <property type="evidence" value="ECO:0007669"/>
    <property type="project" value="TreeGrafter"/>
</dbReference>
<keyword evidence="10" id="KW-0521">NADP</keyword>
<dbReference type="Pfam" id="PF01129">
    <property type="entry name" value="ART"/>
    <property type="match status" value="1"/>
</dbReference>
<evidence type="ECO:0000256" key="5">
    <source>
        <dbReference type="ARBA" id="ARBA00022676"/>
    </source>
</evidence>
<dbReference type="GO" id="GO:0106274">
    <property type="term" value="F:NAD+-protein-arginine ADP-ribosyltransferase activity"/>
    <property type="evidence" value="ECO:0007669"/>
    <property type="project" value="UniProtKB-EC"/>
</dbReference>
<dbReference type="Proteomes" id="UP000663832">
    <property type="component" value="Unassembled WGS sequence"/>
</dbReference>
<dbReference type="PANTHER" id="PTHR10339:SF25">
    <property type="entry name" value="SECRETED EXOENZYME S"/>
    <property type="match status" value="1"/>
</dbReference>
<dbReference type="SUPFAM" id="SSF56399">
    <property type="entry name" value="ADP-ribosylation"/>
    <property type="match status" value="1"/>
</dbReference>
<organism evidence="12 13">
    <name type="scientific">Adineta steineri</name>
    <dbReference type="NCBI Taxonomy" id="433720"/>
    <lineage>
        <taxon>Eukaryota</taxon>
        <taxon>Metazoa</taxon>
        <taxon>Spiralia</taxon>
        <taxon>Gnathifera</taxon>
        <taxon>Rotifera</taxon>
        <taxon>Eurotatoria</taxon>
        <taxon>Bdelloidea</taxon>
        <taxon>Adinetida</taxon>
        <taxon>Adinetidae</taxon>
        <taxon>Adineta</taxon>
    </lineage>
</organism>
<evidence type="ECO:0000256" key="4">
    <source>
        <dbReference type="ARBA" id="ARBA00022656"/>
    </source>
</evidence>
<evidence type="ECO:0000256" key="7">
    <source>
        <dbReference type="ARBA" id="ARBA00022695"/>
    </source>
</evidence>
<protein>
    <recommendedName>
        <fullName evidence="10">NAD(P)(+)--arginine ADP-ribosyltransferase</fullName>
        <ecNumber evidence="10">2.4.2.31</ecNumber>
    </recommendedName>
    <alternativeName>
        <fullName evidence="10">Mono(ADP-ribosyl)transferase</fullName>
    </alternativeName>
</protein>
<dbReference type="GO" id="GO:0090729">
    <property type="term" value="F:toxin activity"/>
    <property type="evidence" value="ECO:0007669"/>
    <property type="project" value="UniProtKB-KW"/>
</dbReference>
<dbReference type="PANTHER" id="PTHR10339">
    <property type="entry name" value="ADP-RIBOSYLTRANSFERASE"/>
    <property type="match status" value="1"/>
</dbReference>
<keyword evidence="13" id="KW-1185">Reference proteome</keyword>
<dbReference type="InterPro" id="IPR050999">
    <property type="entry name" value="ADP-ribosyltransferase_ARG"/>
</dbReference>
<sequence length="318" mass="35938">MQYFVDKGVSSDAAQACAFAICFYTGSNSGTINRGASTMARRGNGEATSILEDTEADHASIIMYYLILGLSHIDFYWGTVTRAVNMHGEELDQYFEGALVTWIQFSSCMKGDQPAKHFAKRNTVFTIFSLTGRRIQEFSNFPDEDEVLFMPHSSFLVTHVKRDNYQNRIFMRQIELGLCQHSVMWVDDNIFDTTWGNKVQMEKAGTLGGEVSVHFIPKVNTQAALIFLKSAFGQRLKGKPNFRIVTDMHRDNESPSENAGARFLLEVRKLGFDCPCLVFTGRKQESKEQLAKILDPDQQENIQVATSTANLEKFISFE</sequence>
<comment type="caution">
    <text evidence="12">The sequence shown here is derived from an EMBL/GenBank/DDBJ whole genome shotgun (WGS) entry which is preliminary data.</text>
</comment>
<dbReference type="Gene3D" id="3.90.176.10">
    <property type="entry name" value="Toxin ADP-ribosyltransferase, Chain A, domain 1"/>
    <property type="match status" value="1"/>
</dbReference>
<dbReference type="GO" id="GO:0016779">
    <property type="term" value="F:nucleotidyltransferase activity"/>
    <property type="evidence" value="ECO:0007669"/>
    <property type="project" value="UniProtKB-KW"/>
</dbReference>
<reference evidence="12" key="1">
    <citation type="submission" date="2021-02" db="EMBL/GenBank/DDBJ databases">
        <authorList>
            <person name="Nowell W R."/>
        </authorList>
    </citation>
    <scope>NUCLEOTIDE SEQUENCE</scope>
</reference>
<comment type="similarity">
    <text evidence="2 10">Belongs to the Arg-specific ADP-ribosyltransferase family.</text>
</comment>
<evidence type="ECO:0000256" key="9">
    <source>
        <dbReference type="ARBA" id="ARBA00047597"/>
    </source>
</evidence>
<keyword evidence="6 10" id="KW-0808">Transferase</keyword>
<dbReference type="AlphaFoldDB" id="A0A816CL17"/>
<keyword evidence="4" id="KW-0800">Toxin</keyword>
<evidence type="ECO:0000313" key="13">
    <source>
        <dbReference type="Proteomes" id="UP000663832"/>
    </source>
</evidence>
<dbReference type="EC" id="2.4.2.31" evidence="10"/>
<proteinExistence type="inferred from homology"/>
<dbReference type="Proteomes" id="UP000663877">
    <property type="component" value="Unassembled WGS sequence"/>
</dbReference>
<comment type="catalytic activity">
    <reaction evidence="9 10">
        <text>L-arginyl-[protein] + NAD(+) = N(omega)-(ADP-D-ribosyl)-L-arginyl-[protein] + nicotinamide + H(+)</text>
        <dbReference type="Rhea" id="RHEA:19149"/>
        <dbReference type="Rhea" id="RHEA-COMP:10532"/>
        <dbReference type="Rhea" id="RHEA-COMP:15087"/>
        <dbReference type="ChEBI" id="CHEBI:15378"/>
        <dbReference type="ChEBI" id="CHEBI:17154"/>
        <dbReference type="ChEBI" id="CHEBI:29965"/>
        <dbReference type="ChEBI" id="CHEBI:57540"/>
        <dbReference type="ChEBI" id="CHEBI:142554"/>
        <dbReference type="EC" id="2.4.2.31"/>
    </reaction>
</comment>
<evidence type="ECO:0000313" key="12">
    <source>
        <dbReference type="EMBL" id="CAF1621701.1"/>
    </source>
</evidence>
<gene>
    <name evidence="11" type="ORF">BJG266_LOCUS8217</name>
    <name evidence="12" type="ORF">QVE165_LOCUS55788</name>
</gene>
<accession>A0A816CL17</accession>
<evidence type="ECO:0000313" key="11">
    <source>
        <dbReference type="EMBL" id="CAF0857928.1"/>
    </source>
</evidence>
<evidence type="ECO:0000256" key="3">
    <source>
        <dbReference type="ARBA" id="ARBA00022525"/>
    </source>
</evidence>
<evidence type="ECO:0000256" key="2">
    <source>
        <dbReference type="ARBA" id="ARBA00009558"/>
    </source>
</evidence>
<dbReference type="EMBL" id="CAJNOM010001892">
    <property type="protein sequence ID" value="CAF1621701.1"/>
    <property type="molecule type" value="Genomic_DNA"/>
</dbReference>
<keyword evidence="8" id="KW-0843">Virulence</keyword>
<dbReference type="EMBL" id="CAJNOI010000025">
    <property type="protein sequence ID" value="CAF0857928.1"/>
    <property type="molecule type" value="Genomic_DNA"/>
</dbReference>
<keyword evidence="10" id="KW-0520">NAD</keyword>
<dbReference type="GO" id="GO:0005576">
    <property type="term" value="C:extracellular region"/>
    <property type="evidence" value="ECO:0007669"/>
    <property type="project" value="UniProtKB-SubCell"/>
</dbReference>
<comment type="subcellular location">
    <subcellularLocation>
        <location evidence="1">Secreted</location>
    </subcellularLocation>
</comment>
<dbReference type="InterPro" id="IPR000768">
    <property type="entry name" value="ART"/>
</dbReference>
<evidence type="ECO:0000256" key="1">
    <source>
        <dbReference type="ARBA" id="ARBA00004613"/>
    </source>
</evidence>
<name>A0A816CL17_9BILA</name>
<dbReference type="OrthoDB" id="423533at2759"/>
<keyword evidence="3" id="KW-0964">Secreted</keyword>